<evidence type="ECO:0000256" key="8">
    <source>
        <dbReference type="ARBA" id="ARBA00022989"/>
    </source>
</evidence>
<gene>
    <name evidence="12" type="ORF">UFOPK2000_00193</name>
    <name evidence="13" type="ORF">UFOPK3708_01410</name>
</gene>
<keyword evidence="6" id="KW-0479">Metal-binding</keyword>
<dbReference type="PANTHER" id="PTHR43141">
    <property type="entry name" value="CYTOCHROME BD2 SUBUNIT II"/>
    <property type="match status" value="1"/>
</dbReference>
<keyword evidence="9" id="KW-0408">Iron</keyword>
<keyword evidence="10 11" id="KW-0472">Membrane</keyword>
<dbReference type="EMBL" id="CAEZVK010000009">
    <property type="protein sequence ID" value="CAB4623051.1"/>
    <property type="molecule type" value="Genomic_DNA"/>
</dbReference>
<feature type="transmembrane region" description="Helical" evidence="11">
    <location>
        <begin position="305"/>
        <end position="328"/>
    </location>
</feature>
<accession>A0A6J6I970</accession>
<sequence length="339" mass="37775">MWLQTTWFVLYVIIISGYVILDGFDLGVGMLSPFIARTDHDRRILLNSIGPVWDGNEVWLVLGGGALFAAFPLVYASLFSGFYLAMMLVLLVLIMRTVAIEFRSKRPEAWWRSLWDWTFTISSFGITILLGVALGNVIRGVALDQQGNMSVDLVDLLNPYSIALGLVAVSMLCLHGAIFLTQKAEGDLLQRIKDLIPKLLIAFFVLMTVLVTWTLLRDEQFTQNFKDRPWTVIFPVLALVSIVSAWLFVRRGAYLSAFLASATMIALLLGAVACGTYPVMLRSTTDSAFNLTVQNASAANETLTVMFIIALIGMPFVLLYTAGVYYFFRGKVELDDESY</sequence>
<feature type="transmembrane region" description="Helical" evidence="11">
    <location>
        <begin position="256"/>
        <end position="280"/>
    </location>
</feature>
<keyword evidence="4" id="KW-0349">Heme</keyword>
<feature type="transmembrane region" description="Helical" evidence="11">
    <location>
        <begin position="158"/>
        <end position="178"/>
    </location>
</feature>
<dbReference type="GO" id="GO:0046872">
    <property type="term" value="F:metal ion binding"/>
    <property type="evidence" value="ECO:0007669"/>
    <property type="project" value="UniProtKB-KW"/>
</dbReference>
<evidence type="ECO:0000256" key="7">
    <source>
        <dbReference type="ARBA" id="ARBA00022982"/>
    </source>
</evidence>
<keyword evidence="5 11" id="KW-0812">Transmembrane</keyword>
<evidence type="ECO:0000256" key="2">
    <source>
        <dbReference type="ARBA" id="ARBA00022448"/>
    </source>
</evidence>
<dbReference type="GO" id="GO:0009055">
    <property type="term" value="F:electron transfer activity"/>
    <property type="evidence" value="ECO:0007669"/>
    <property type="project" value="TreeGrafter"/>
</dbReference>
<keyword evidence="8 11" id="KW-1133">Transmembrane helix</keyword>
<organism evidence="12">
    <name type="scientific">freshwater metagenome</name>
    <dbReference type="NCBI Taxonomy" id="449393"/>
    <lineage>
        <taxon>unclassified sequences</taxon>
        <taxon>metagenomes</taxon>
        <taxon>ecological metagenomes</taxon>
    </lineage>
</organism>
<evidence type="ECO:0000313" key="13">
    <source>
        <dbReference type="EMBL" id="CAB4940286.1"/>
    </source>
</evidence>
<feature type="transmembrane region" description="Helical" evidence="11">
    <location>
        <begin position="114"/>
        <end position="138"/>
    </location>
</feature>
<keyword evidence="7" id="KW-0249">Electron transport</keyword>
<evidence type="ECO:0000256" key="6">
    <source>
        <dbReference type="ARBA" id="ARBA00022723"/>
    </source>
</evidence>
<evidence type="ECO:0000313" key="12">
    <source>
        <dbReference type="EMBL" id="CAB4623051.1"/>
    </source>
</evidence>
<evidence type="ECO:0000256" key="4">
    <source>
        <dbReference type="ARBA" id="ARBA00022617"/>
    </source>
</evidence>
<reference evidence="12" key="1">
    <citation type="submission" date="2020-05" db="EMBL/GenBank/DDBJ databases">
        <authorList>
            <person name="Chiriac C."/>
            <person name="Salcher M."/>
            <person name="Ghai R."/>
            <person name="Kavagutti S V."/>
        </authorList>
    </citation>
    <scope>NUCLEOTIDE SEQUENCE</scope>
</reference>
<dbReference type="GO" id="GO:0016682">
    <property type="term" value="F:oxidoreductase activity, acting on diphenols and related substances as donors, oxygen as acceptor"/>
    <property type="evidence" value="ECO:0007669"/>
    <property type="project" value="TreeGrafter"/>
</dbReference>
<dbReference type="PIRSF" id="PIRSF000267">
    <property type="entry name" value="Cyt_oxidse_sub2"/>
    <property type="match status" value="1"/>
</dbReference>
<dbReference type="InterPro" id="IPR003317">
    <property type="entry name" value="Cyt-d_oxidase_su2"/>
</dbReference>
<feature type="transmembrane region" description="Helical" evidence="11">
    <location>
        <begin position="199"/>
        <end position="216"/>
    </location>
</feature>
<dbReference type="GO" id="GO:0070069">
    <property type="term" value="C:cytochrome complex"/>
    <property type="evidence" value="ECO:0007669"/>
    <property type="project" value="TreeGrafter"/>
</dbReference>
<keyword evidence="2" id="KW-0813">Transport</keyword>
<evidence type="ECO:0000256" key="5">
    <source>
        <dbReference type="ARBA" id="ARBA00022692"/>
    </source>
</evidence>
<dbReference type="GO" id="GO:0019646">
    <property type="term" value="P:aerobic electron transport chain"/>
    <property type="evidence" value="ECO:0007669"/>
    <property type="project" value="TreeGrafter"/>
</dbReference>
<evidence type="ECO:0000256" key="10">
    <source>
        <dbReference type="ARBA" id="ARBA00023136"/>
    </source>
</evidence>
<dbReference type="NCBIfam" id="TIGR00203">
    <property type="entry name" value="cydB"/>
    <property type="match status" value="1"/>
</dbReference>
<dbReference type="EMBL" id="CAFBNA010000099">
    <property type="protein sequence ID" value="CAB4940286.1"/>
    <property type="molecule type" value="Genomic_DNA"/>
</dbReference>
<dbReference type="AlphaFoldDB" id="A0A6J6I970"/>
<keyword evidence="3" id="KW-1003">Cell membrane</keyword>
<feature type="transmembrane region" description="Helical" evidence="11">
    <location>
        <begin position="6"/>
        <end position="36"/>
    </location>
</feature>
<evidence type="ECO:0000256" key="3">
    <source>
        <dbReference type="ARBA" id="ARBA00022475"/>
    </source>
</evidence>
<evidence type="ECO:0000256" key="9">
    <source>
        <dbReference type="ARBA" id="ARBA00023004"/>
    </source>
</evidence>
<evidence type="ECO:0000256" key="11">
    <source>
        <dbReference type="SAM" id="Phobius"/>
    </source>
</evidence>
<feature type="transmembrane region" description="Helical" evidence="11">
    <location>
        <begin position="82"/>
        <end position="102"/>
    </location>
</feature>
<name>A0A6J6I970_9ZZZZ</name>
<proteinExistence type="predicted"/>
<evidence type="ECO:0000256" key="1">
    <source>
        <dbReference type="ARBA" id="ARBA00004651"/>
    </source>
</evidence>
<dbReference type="GO" id="GO:0005886">
    <property type="term" value="C:plasma membrane"/>
    <property type="evidence" value="ECO:0007669"/>
    <property type="project" value="UniProtKB-SubCell"/>
</dbReference>
<protein>
    <submittedName>
        <fullName evidence="12">Unannotated protein</fullName>
    </submittedName>
</protein>
<comment type="subcellular location">
    <subcellularLocation>
        <location evidence="1">Cell membrane</location>
        <topology evidence="1">Multi-pass membrane protein</topology>
    </subcellularLocation>
</comment>
<dbReference type="Pfam" id="PF02322">
    <property type="entry name" value="Cyt_bd_oxida_II"/>
    <property type="match status" value="1"/>
</dbReference>
<feature type="transmembrane region" description="Helical" evidence="11">
    <location>
        <begin position="228"/>
        <end position="249"/>
    </location>
</feature>
<dbReference type="PANTHER" id="PTHR43141:SF5">
    <property type="entry name" value="CYTOCHROME BD-I UBIQUINOL OXIDASE SUBUNIT 2"/>
    <property type="match status" value="1"/>
</dbReference>